<dbReference type="AlphaFoldDB" id="A0A239A193"/>
<dbReference type="SMART" id="SM00862">
    <property type="entry name" value="Trans_reg_C"/>
    <property type="match status" value="1"/>
</dbReference>
<dbReference type="GO" id="GO:0032993">
    <property type="term" value="C:protein-DNA complex"/>
    <property type="evidence" value="ECO:0007669"/>
    <property type="project" value="TreeGrafter"/>
</dbReference>
<feature type="domain" description="OmpR/PhoB-type" evidence="5">
    <location>
        <begin position="144"/>
        <end position="239"/>
    </location>
</feature>
<keyword evidence="2" id="KW-0597">Phosphoprotein</keyword>
<dbReference type="SUPFAM" id="SSF52172">
    <property type="entry name" value="CheY-like"/>
    <property type="match status" value="1"/>
</dbReference>
<name>A0A239A193_9ACTN</name>
<dbReference type="PROSITE" id="PS51755">
    <property type="entry name" value="OMPR_PHOB"/>
    <property type="match status" value="1"/>
</dbReference>
<dbReference type="PANTHER" id="PTHR48111:SF36">
    <property type="entry name" value="TRANSCRIPTIONAL REGULATORY PROTEIN CUTR"/>
    <property type="match status" value="1"/>
</dbReference>
<dbReference type="InterPro" id="IPR039420">
    <property type="entry name" value="WalR-like"/>
</dbReference>
<dbReference type="EMBL" id="FZNP01000008">
    <property type="protein sequence ID" value="SNR89427.1"/>
    <property type="molecule type" value="Genomic_DNA"/>
</dbReference>
<evidence type="ECO:0000256" key="1">
    <source>
        <dbReference type="ARBA" id="ARBA00023125"/>
    </source>
</evidence>
<dbReference type="GO" id="GO:0000976">
    <property type="term" value="F:transcription cis-regulatory region binding"/>
    <property type="evidence" value="ECO:0007669"/>
    <property type="project" value="TreeGrafter"/>
</dbReference>
<dbReference type="GO" id="GO:0000156">
    <property type="term" value="F:phosphorelay response regulator activity"/>
    <property type="evidence" value="ECO:0007669"/>
    <property type="project" value="TreeGrafter"/>
</dbReference>
<dbReference type="InterPro" id="IPR011006">
    <property type="entry name" value="CheY-like_superfamily"/>
</dbReference>
<feature type="domain" description="Response regulatory" evidence="4">
    <location>
        <begin position="22"/>
        <end position="136"/>
    </location>
</feature>
<reference evidence="7" key="1">
    <citation type="submission" date="2017-06" db="EMBL/GenBank/DDBJ databases">
        <authorList>
            <person name="Varghese N."/>
            <person name="Submissions S."/>
        </authorList>
    </citation>
    <scope>NUCLEOTIDE SEQUENCE [LARGE SCALE GENOMIC DNA]</scope>
    <source>
        <strain evidence="7">DSM 44485</strain>
    </source>
</reference>
<keyword evidence="7" id="KW-1185">Reference proteome</keyword>
<protein>
    <submittedName>
        <fullName evidence="6">DNA-binding response regulator, OmpR family, contains REC and winged-helix (WHTH) domain</fullName>
    </submittedName>
</protein>
<accession>A0A239A193</accession>
<sequence length="240" mass="26820">MRARRQGLSAFNPLRVMLGGMRVLIVEDERVLADTIAEGLRDEAMAVDVVYDGDDALERASYNEYDVVVLDRDLPTVHGDDVCRELVGRRSPVRILMLTAAGDVDDRVDGLTLGADDYLPKPFVFGELVARVRALARRSGPPVPPVLEGRGIRLDPYRRRAARDGRELRLTNKEFAVLEELLRAEGGVVSAERLLERAWDENIDPFSNIVRVTMATLRRKLGQPPVIETVTGSGYRLEAW</sequence>
<dbReference type="Pfam" id="PF00486">
    <property type="entry name" value="Trans_reg_C"/>
    <property type="match status" value="1"/>
</dbReference>
<dbReference type="Gene3D" id="3.40.50.2300">
    <property type="match status" value="1"/>
</dbReference>
<dbReference type="CDD" id="cd19935">
    <property type="entry name" value="REC_OmpR_CusR-like"/>
    <property type="match status" value="1"/>
</dbReference>
<dbReference type="Proteomes" id="UP000198420">
    <property type="component" value="Unassembled WGS sequence"/>
</dbReference>
<organism evidence="6 7">
    <name type="scientific">Actinomadura mexicana</name>
    <dbReference type="NCBI Taxonomy" id="134959"/>
    <lineage>
        <taxon>Bacteria</taxon>
        <taxon>Bacillati</taxon>
        <taxon>Actinomycetota</taxon>
        <taxon>Actinomycetes</taxon>
        <taxon>Streptosporangiales</taxon>
        <taxon>Thermomonosporaceae</taxon>
        <taxon>Actinomadura</taxon>
    </lineage>
</organism>
<dbReference type="InterPro" id="IPR001789">
    <property type="entry name" value="Sig_transdc_resp-reg_receiver"/>
</dbReference>
<evidence type="ECO:0000313" key="6">
    <source>
        <dbReference type="EMBL" id="SNR89427.1"/>
    </source>
</evidence>
<proteinExistence type="predicted"/>
<dbReference type="Pfam" id="PF00072">
    <property type="entry name" value="Response_reg"/>
    <property type="match status" value="1"/>
</dbReference>
<evidence type="ECO:0000313" key="7">
    <source>
        <dbReference type="Proteomes" id="UP000198420"/>
    </source>
</evidence>
<dbReference type="Gene3D" id="6.10.250.690">
    <property type="match status" value="1"/>
</dbReference>
<dbReference type="GO" id="GO:0005829">
    <property type="term" value="C:cytosol"/>
    <property type="evidence" value="ECO:0007669"/>
    <property type="project" value="TreeGrafter"/>
</dbReference>
<dbReference type="CDD" id="cd00383">
    <property type="entry name" value="trans_reg_C"/>
    <property type="match status" value="1"/>
</dbReference>
<dbReference type="Gene3D" id="1.10.10.10">
    <property type="entry name" value="Winged helix-like DNA-binding domain superfamily/Winged helix DNA-binding domain"/>
    <property type="match status" value="1"/>
</dbReference>
<dbReference type="InterPro" id="IPR036388">
    <property type="entry name" value="WH-like_DNA-bd_sf"/>
</dbReference>
<gene>
    <name evidence="6" type="ORF">SAMN06265355_108130</name>
</gene>
<dbReference type="InterPro" id="IPR016032">
    <property type="entry name" value="Sig_transdc_resp-reg_C-effctor"/>
</dbReference>
<dbReference type="PANTHER" id="PTHR48111">
    <property type="entry name" value="REGULATOR OF RPOS"/>
    <property type="match status" value="1"/>
</dbReference>
<evidence type="ECO:0000259" key="4">
    <source>
        <dbReference type="PROSITE" id="PS50110"/>
    </source>
</evidence>
<keyword evidence="1 3" id="KW-0238">DNA-binding</keyword>
<feature type="modified residue" description="4-aspartylphosphate" evidence="2">
    <location>
        <position position="71"/>
    </location>
</feature>
<dbReference type="PROSITE" id="PS50110">
    <property type="entry name" value="RESPONSE_REGULATORY"/>
    <property type="match status" value="1"/>
</dbReference>
<dbReference type="GO" id="GO:0006355">
    <property type="term" value="P:regulation of DNA-templated transcription"/>
    <property type="evidence" value="ECO:0007669"/>
    <property type="project" value="InterPro"/>
</dbReference>
<dbReference type="InterPro" id="IPR001867">
    <property type="entry name" value="OmpR/PhoB-type_DNA-bd"/>
</dbReference>
<evidence type="ECO:0000259" key="5">
    <source>
        <dbReference type="PROSITE" id="PS51755"/>
    </source>
</evidence>
<dbReference type="SMART" id="SM00448">
    <property type="entry name" value="REC"/>
    <property type="match status" value="1"/>
</dbReference>
<dbReference type="SUPFAM" id="SSF46894">
    <property type="entry name" value="C-terminal effector domain of the bipartite response regulators"/>
    <property type="match status" value="1"/>
</dbReference>
<feature type="DNA-binding region" description="OmpR/PhoB-type" evidence="3">
    <location>
        <begin position="144"/>
        <end position="239"/>
    </location>
</feature>
<evidence type="ECO:0000256" key="3">
    <source>
        <dbReference type="PROSITE-ProRule" id="PRU01091"/>
    </source>
</evidence>
<evidence type="ECO:0000256" key="2">
    <source>
        <dbReference type="PROSITE-ProRule" id="PRU00169"/>
    </source>
</evidence>